<feature type="domain" description="Thiamine pyrophosphate enzyme N-terminal TPP-binding" evidence="6">
    <location>
        <begin position="6"/>
        <end position="115"/>
    </location>
</feature>
<dbReference type="CDD" id="cd02002">
    <property type="entry name" value="TPP_BFDC"/>
    <property type="match status" value="1"/>
</dbReference>
<name>A0ABW6WVV8_9ACTN</name>
<dbReference type="SUPFAM" id="SSF52467">
    <property type="entry name" value="DHS-like NAD/FAD-binding domain"/>
    <property type="match status" value="1"/>
</dbReference>
<evidence type="ECO:0000313" key="7">
    <source>
        <dbReference type="EMBL" id="MFF5297401.1"/>
    </source>
</evidence>
<evidence type="ECO:0000256" key="3">
    <source>
        <dbReference type="RuleBase" id="RU362132"/>
    </source>
</evidence>
<evidence type="ECO:0000259" key="6">
    <source>
        <dbReference type="Pfam" id="PF02776"/>
    </source>
</evidence>
<gene>
    <name evidence="7" type="ORF">ACFY35_48905</name>
</gene>
<organism evidence="7 8">
    <name type="scientific">Paractinoplanes globisporus</name>
    <dbReference type="NCBI Taxonomy" id="113565"/>
    <lineage>
        <taxon>Bacteria</taxon>
        <taxon>Bacillati</taxon>
        <taxon>Actinomycetota</taxon>
        <taxon>Actinomycetes</taxon>
        <taxon>Micromonosporales</taxon>
        <taxon>Micromonosporaceae</taxon>
        <taxon>Paractinoplanes</taxon>
    </lineage>
</organism>
<dbReference type="InterPro" id="IPR029061">
    <property type="entry name" value="THDP-binding"/>
</dbReference>
<keyword evidence="2 3" id="KW-0786">Thiamine pyrophosphate</keyword>
<dbReference type="PANTHER" id="PTHR18968:SF13">
    <property type="entry name" value="ACETOLACTATE SYNTHASE CATALYTIC SUBUNIT, MITOCHONDRIAL"/>
    <property type="match status" value="1"/>
</dbReference>
<evidence type="ECO:0000259" key="5">
    <source>
        <dbReference type="Pfam" id="PF02775"/>
    </source>
</evidence>
<dbReference type="InterPro" id="IPR029035">
    <property type="entry name" value="DHS-like_NAD/FAD-binding_dom"/>
</dbReference>
<evidence type="ECO:0000256" key="1">
    <source>
        <dbReference type="ARBA" id="ARBA00007812"/>
    </source>
</evidence>
<comment type="similarity">
    <text evidence="1 3">Belongs to the TPP enzyme family.</text>
</comment>
<dbReference type="Pfam" id="PF02776">
    <property type="entry name" value="TPP_enzyme_N"/>
    <property type="match status" value="1"/>
</dbReference>
<dbReference type="Proteomes" id="UP001602245">
    <property type="component" value="Unassembled WGS sequence"/>
</dbReference>
<feature type="domain" description="Thiamine pyrophosphate enzyme central" evidence="4">
    <location>
        <begin position="207"/>
        <end position="336"/>
    </location>
</feature>
<dbReference type="Gene3D" id="3.40.50.1220">
    <property type="entry name" value="TPP-binding domain"/>
    <property type="match status" value="1"/>
</dbReference>
<dbReference type="InterPro" id="IPR011766">
    <property type="entry name" value="TPP_enzyme_TPP-bd"/>
</dbReference>
<reference evidence="7 8" key="1">
    <citation type="submission" date="2024-10" db="EMBL/GenBank/DDBJ databases">
        <title>The Natural Products Discovery Center: Release of the First 8490 Sequenced Strains for Exploring Actinobacteria Biosynthetic Diversity.</title>
        <authorList>
            <person name="Kalkreuter E."/>
            <person name="Kautsar S.A."/>
            <person name="Yang D."/>
            <person name="Bader C.D."/>
            <person name="Teijaro C.N."/>
            <person name="Fluegel L."/>
            <person name="Davis C.M."/>
            <person name="Simpson J.R."/>
            <person name="Lauterbach L."/>
            <person name="Steele A.D."/>
            <person name="Gui C."/>
            <person name="Meng S."/>
            <person name="Li G."/>
            <person name="Viehrig K."/>
            <person name="Ye F."/>
            <person name="Su P."/>
            <person name="Kiefer A.F."/>
            <person name="Nichols A."/>
            <person name="Cepeda A.J."/>
            <person name="Yan W."/>
            <person name="Fan B."/>
            <person name="Jiang Y."/>
            <person name="Adhikari A."/>
            <person name="Zheng C.-J."/>
            <person name="Schuster L."/>
            <person name="Cowan T.M."/>
            <person name="Smanski M.J."/>
            <person name="Chevrette M.G."/>
            <person name="De Carvalho L.P.S."/>
            <person name="Shen B."/>
        </authorList>
    </citation>
    <scope>NUCLEOTIDE SEQUENCE [LARGE SCALE GENOMIC DNA]</scope>
    <source>
        <strain evidence="7 8">NPDC000087</strain>
    </source>
</reference>
<dbReference type="InterPro" id="IPR012000">
    <property type="entry name" value="Thiamin_PyroP_enz_cen_dom"/>
</dbReference>
<accession>A0ABW6WVV8</accession>
<evidence type="ECO:0000313" key="8">
    <source>
        <dbReference type="Proteomes" id="UP001602245"/>
    </source>
</evidence>
<comment type="caution">
    <text evidence="7">The sequence shown here is derived from an EMBL/GenBank/DDBJ whole genome shotgun (WGS) entry which is preliminary data.</text>
</comment>
<dbReference type="InterPro" id="IPR012001">
    <property type="entry name" value="Thiamin_PyroP_enz_TPP-bd_dom"/>
</dbReference>
<dbReference type="InterPro" id="IPR045229">
    <property type="entry name" value="TPP_enz"/>
</dbReference>
<evidence type="ECO:0000256" key="2">
    <source>
        <dbReference type="ARBA" id="ARBA00023052"/>
    </source>
</evidence>
<protein>
    <submittedName>
        <fullName evidence="7">Thiamine pyrophosphate-dependent enzyme</fullName>
    </submittedName>
</protein>
<dbReference type="Gene3D" id="3.40.50.970">
    <property type="match status" value="2"/>
</dbReference>
<dbReference type="Pfam" id="PF00205">
    <property type="entry name" value="TPP_enzyme_M"/>
    <property type="match status" value="1"/>
</dbReference>
<dbReference type="EMBL" id="JBIAZU010000011">
    <property type="protein sequence ID" value="MFF5297401.1"/>
    <property type="molecule type" value="Genomic_DNA"/>
</dbReference>
<sequence length="550" mass="58445">MTARTDGGDAVISAFLAAGADYIFSSPGSEWAPVWESIARRHRDGEPCPRYLDLTHETVAVGMATGYGLVTRRGQGVLLHAGPGLLQGSVAVHGALLAGVPMVVASSESTTYGDGPGPDPGGQWYRNLSVVGGPHVLAAPFTKWSNQAASVHTLPAMVTRSFEMAAHAPAGPVYLNIPLEVLLDPWEERPVHPVVPRGTTVSAPAEIAAVAGLLRGAENPVIVTETVGREEGGLAALVEFASAYRIPVVEPNSAVCVNFPRDHELHAGGDLEPWVDTADLIVLVNCRAPFYPPSRKPARARIVVIDDVPQRPHIVYQVLRADAYLEGGVTATLRELAAQAGPAPSRSYVSQEPSAVRAAEEKATGLDPVLVTATLRELAGDDSIVVDETITHSRVVQRHLRRTAPDSYFYVQGGLGQGIAVALGVKLAAPDRTVVLTIGDGAFLYNPVIPSLEAAKANGLPLLILIYNNHEYRSMKMNHLRFYPRGAAVETGEFLGNDLSGQPSLAAFAEPFGMHGETVFGSEELRPALERALKSVRTGTTAIVNVRVSR</sequence>
<feature type="domain" description="Thiamine pyrophosphate enzyme TPP-binding" evidence="5">
    <location>
        <begin position="392"/>
        <end position="537"/>
    </location>
</feature>
<dbReference type="Pfam" id="PF02775">
    <property type="entry name" value="TPP_enzyme_C"/>
    <property type="match status" value="1"/>
</dbReference>
<dbReference type="SUPFAM" id="SSF52518">
    <property type="entry name" value="Thiamin diphosphate-binding fold (THDP-binding)"/>
    <property type="match status" value="2"/>
</dbReference>
<proteinExistence type="inferred from homology"/>
<evidence type="ECO:0000259" key="4">
    <source>
        <dbReference type="Pfam" id="PF00205"/>
    </source>
</evidence>
<dbReference type="RefSeq" id="WP_020511913.1">
    <property type="nucleotide sequence ID" value="NZ_JBIAZU010000011.1"/>
</dbReference>
<dbReference type="CDD" id="cd07035">
    <property type="entry name" value="TPP_PYR_POX_like"/>
    <property type="match status" value="1"/>
</dbReference>
<dbReference type="PANTHER" id="PTHR18968">
    <property type="entry name" value="THIAMINE PYROPHOSPHATE ENZYMES"/>
    <property type="match status" value="1"/>
</dbReference>
<keyword evidence="8" id="KW-1185">Reference proteome</keyword>